<dbReference type="AlphaFoldDB" id="J4I9X8"/>
<feature type="region of interest" description="Disordered" evidence="1">
    <location>
        <begin position="431"/>
        <end position="500"/>
    </location>
</feature>
<dbReference type="InParanoid" id="J4I9X8"/>
<dbReference type="GO" id="GO:0005085">
    <property type="term" value="F:guanyl-nucleotide exchange factor activity"/>
    <property type="evidence" value="ECO:0007669"/>
    <property type="project" value="InterPro"/>
</dbReference>
<proteinExistence type="predicted"/>
<sequence>MPAPPAEPPSPRLTRTRTTPNRAHYEKNRSRSRQASGGSSRPTSSKGTQDSNNPSEREVRKMKSAGELRRNHPQLPQPPSKSAAPSPQRVAMSEYVTSASSSNLLDVATSRDSQVLPKRFASLGVAAGPSSPNHSRPRLTMDNSFWDSTPGEEDGEEDVLGKPMPRRATLSRDHPQAPQIDQDNALAQLPSPPPKDEKDKSRRWGFLKKMSMGKMRTDSSPRVPSTGRSPGPPYRQTLSRAPSMTGTAPGVPQIDVRISTTGALLNAANHSLPPIPSDAPLPVLTEAPSPPPPQVPEKPYLDALKMPSSPSNLLAPTPTPRATKRRSFLPIDMSPIPIPTPSTFVRDVVASGSSEDLEEVHKPALDPVVLQKEALEQMQRREEERIHEARVRALRSVMAYLRDMHDLGLTYANVTPVDPLGGIRSRRPTVVESRLPSDTSLGSVVSVSSTPSRPGSTAQLRSSESWSGLRTGSTTQTNSVATTDSSGSGEERKHKDDRGKRSKIIREIVETERTYVKGLQELVDIYIDPAAATVSGLGNVGQKQETVVPAAERKVVFSGLEALFRFHKDSFLPALERASASLLVSSEELAAKDADGYLSLDVAMKVAQIFVSHAAFMKMYSTYINNFDNSVQRIKMWTLDRPPTSSGQTLSPSSSSAQLAGLGISMSSISVPGALQDSAAIQASTAVLTSSQRKRIKNYLKRCRLNPRHSQLNLEGYLLLPVQRIPRYRLLLEELVRSSPPMYDYVDDPLERALAEISSLANNMNEGKRESESRRRLVQWQARIRGKFPSPLVQPHRRLIMDGPLHLTRVVRKATVSFEVIDAQGDTSEVQVECLSPELTPRSLIGILCNDLLVLCRDPSEGQDPGCAVDLWAVLRMQTLPQPASIVHGNALRLVDNKAILYFDAPSTSDALTWFRGNVAAPIGCEDEF</sequence>
<feature type="region of interest" description="Disordered" evidence="1">
    <location>
        <begin position="1"/>
        <end position="105"/>
    </location>
</feature>
<dbReference type="Proteomes" id="UP000006352">
    <property type="component" value="Unassembled WGS sequence"/>
</dbReference>
<dbReference type="InterPro" id="IPR000219">
    <property type="entry name" value="DH_dom"/>
</dbReference>
<dbReference type="Pfam" id="PF00621">
    <property type="entry name" value="RhoGEF"/>
    <property type="match status" value="1"/>
</dbReference>
<reference evidence="3 4" key="1">
    <citation type="journal article" date="2012" name="Appl. Environ. Microbiol.">
        <title>Short-read sequencing for genomic analysis of the brown rot fungus Fibroporia radiculosa.</title>
        <authorList>
            <person name="Tang J.D."/>
            <person name="Perkins A.D."/>
            <person name="Sonstegard T.S."/>
            <person name="Schroeder S.G."/>
            <person name="Burgess S.C."/>
            <person name="Diehl S.V."/>
        </authorList>
    </citation>
    <scope>NUCLEOTIDE SEQUENCE [LARGE SCALE GENOMIC DNA]</scope>
    <source>
        <strain evidence="3 4">TFFH 294</strain>
    </source>
</reference>
<dbReference type="STRING" id="599839.J4I9X8"/>
<dbReference type="SMART" id="SM00325">
    <property type="entry name" value="RhoGEF"/>
    <property type="match status" value="1"/>
</dbReference>
<dbReference type="Gene3D" id="2.30.29.30">
    <property type="entry name" value="Pleckstrin-homology domain (PH domain)/Phosphotyrosine-binding domain (PTB)"/>
    <property type="match status" value="1"/>
</dbReference>
<evidence type="ECO:0000259" key="2">
    <source>
        <dbReference type="PROSITE" id="PS50010"/>
    </source>
</evidence>
<dbReference type="OrthoDB" id="660555at2759"/>
<dbReference type="GO" id="GO:0005737">
    <property type="term" value="C:cytoplasm"/>
    <property type="evidence" value="ECO:0007669"/>
    <property type="project" value="TreeGrafter"/>
</dbReference>
<feature type="compositionally biased region" description="Polar residues" evidence="1">
    <location>
        <begin position="458"/>
        <end position="488"/>
    </location>
</feature>
<keyword evidence="4" id="KW-1185">Reference proteome</keyword>
<feature type="compositionally biased region" description="Polar residues" evidence="1">
    <location>
        <begin position="218"/>
        <end position="228"/>
    </location>
</feature>
<evidence type="ECO:0000313" key="3">
    <source>
        <dbReference type="EMBL" id="CCM01936.1"/>
    </source>
</evidence>
<dbReference type="PANTHER" id="PTHR12673">
    <property type="entry name" value="FACIOGENITAL DYSPLASIA PROTEIN"/>
    <property type="match status" value="1"/>
</dbReference>
<evidence type="ECO:0000256" key="1">
    <source>
        <dbReference type="SAM" id="MobiDB-lite"/>
    </source>
</evidence>
<dbReference type="GeneID" id="24096847"/>
<dbReference type="EMBL" id="HE797057">
    <property type="protein sequence ID" value="CCM01936.1"/>
    <property type="molecule type" value="Genomic_DNA"/>
</dbReference>
<feature type="compositionally biased region" description="Low complexity" evidence="1">
    <location>
        <begin position="437"/>
        <end position="457"/>
    </location>
</feature>
<feature type="compositionally biased region" description="Polar residues" evidence="1">
    <location>
        <begin position="95"/>
        <end position="104"/>
    </location>
</feature>
<feature type="compositionally biased region" description="Polar residues" evidence="1">
    <location>
        <begin position="236"/>
        <end position="246"/>
    </location>
</feature>
<feature type="compositionally biased region" description="Polar residues" evidence="1">
    <location>
        <begin position="42"/>
        <end position="54"/>
    </location>
</feature>
<feature type="compositionally biased region" description="Low complexity" evidence="1">
    <location>
        <begin position="12"/>
        <end position="22"/>
    </location>
</feature>
<feature type="compositionally biased region" description="Basic and acidic residues" evidence="1">
    <location>
        <begin position="55"/>
        <end position="70"/>
    </location>
</feature>
<dbReference type="InterPro" id="IPR011993">
    <property type="entry name" value="PH-like_dom_sf"/>
</dbReference>
<dbReference type="PANTHER" id="PTHR12673:SF270">
    <property type="entry name" value="FYVE-TYPE DOMAIN-CONTAINING PROTEIN"/>
    <property type="match status" value="1"/>
</dbReference>
<dbReference type="PROSITE" id="PS50010">
    <property type="entry name" value="DH_2"/>
    <property type="match status" value="1"/>
</dbReference>
<dbReference type="InterPro" id="IPR051092">
    <property type="entry name" value="FYVE_RhoGEF_PH"/>
</dbReference>
<feature type="compositionally biased region" description="Basic and acidic residues" evidence="1">
    <location>
        <begin position="489"/>
        <end position="500"/>
    </location>
</feature>
<dbReference type="Gene3D" id="1.20.900.10">
    <property type="entry name" value="Dbl homology (DH) domain"/>
    <property type="match status" value="1"/>
</dbReference>
<gene>
    <name evidence="3" type="ORF">FIBRA_04009</name>
</gene>
<dbReference type="HOGENOM" id="CLU_314737_0_0_1"/>
<organism evidence="3 4">
    <name type="scientific">Fibroporia radiculosa</name>
    <dbReference type="NCBI Taxonomy" id="599839"/>
    <lineage>
        <taxon>Eukaryota</taxon>
        <taxon>Fungi</taxon>
        <taxon>Dikarya</taxon>
        <taxon>Basidiomycota</taxon>
        <taxon>Agaricomycotina</taxon>
        <taxon>Agaricomycetes</taxon>
        <taxon>Polyporales</taxon>
        <taxon>Fibroporiaceae</taxon>
        <taxon>Fibroporia</taxon>
    </lineage>
</organism>
<dbReference type="InterPro" id="IPR035899">
    <property type="entry name" value="DBL_dom_sf"/>
</dbReference>
<feature type="domain" description="DH" evidence="2">
    <location>
        <begin position="500"/>
        <end position="767"/>
    </location>
</feature>
<dbReference type="InterPro" id="IPR001331">
    <property type="entry name" value="GDS_CDC24_CS"/>
</dbReference>
<name>J4I9X8_9APHY</name>
<dbReference type="SUPFAM" id="SSF48065">
    <property type="entry name" value="DBL homology domain (DH-domain)"/>
    <property type="match status" value="1"/>
</dbReference>
<dbReference type="CDD" id="cd00160">
    <property type="entry name" value="RhoGEF"/>
    <property type="match status" value="1"/>
</dbReference>
<dbReference type="GO" id="GO:0035556">
    <property type="term" value="P:intracellular signal transduction"/>
    <property type="evidence" value="ECO:0007669"/>
    <property type="project" value="InterPro"/>
</dbReference>
<feature type="region of interest" description="Disordered" evidence="1">
    <location>
        <begin position="276"/>
        <end position="333"/>
    </location>
</feature>
<dbReference type="PROSITE" id="PS00741">
    <property type="entry name" value="DH_1"/>
    <property type="match status" value="1"/>
</dbReference>
<feature type="compositionally biased region" description="Pro residues" evidence="1">
    <location>
        <begin position="1"/>
        <end position="11"/>
    </location>
</feature>
<protein>
    <recommendedName>
        <fullName evidence="2">DH domain-containing protein</fullName>
    </recommendedName>
</protein>
<dbReference type="RefSeq" id="XP_012181219.1">
    <property type="nucleotide sequence ID" value="XM_012325829.1"/>
</dbReference>
<accession>J4I9X8</accession>
<feature type="region of interest" description="Disordered" evidence="1">
    <location>
        <begin position="123"/>
        <end position="250"/>
    </location>
</feature>
<evidence type="ECO:0000313" key="4">
    <source>
        <dbReference type="Proteomes" id="UP000006352"/>
    </source>
</evidence>